<gene>
    <name evidence="2" type="ORF">CA260_10995</name>
</gene>
<protein>
    <submittedName>
        <fullName evidence="2">Uncharacterized protein</fullName>
    </submittedName>
</protein>
<evidence type="ECO:0000313" key="2">
    <source>
        <dbReference type="EMBL" id="RAO76216.1"/>
    </source>
</evidence>
<dbReference type="Proteomes" id="UP000248926">
    <property type="component" value="Unassembled WGS sequence"/>
</dbReference>
<dbReference type="EMBL" id="NFZS01000002">
    <property type="protein sequence ID" value="RAO76216.1"/>
    <property type="molecule type" value="Genomic_DNA"/>
</dbReference>
<keyword evidence="3" id="KW-1185">Reference proteome</keyword>
<reference evidence="2 3" key="1">
    <citation type="journal article" date="2018" name="Genet. Mol. Biol.">
        <title>The genome sequence of Dyella jiangningensis FCAV SCS01 from a lignocellulose-decomposing microbial consortium metagenome reveals potential for biotechnological applications.</title>
        <authorList>
            <person name="Desiderato J.G."/>
            <person name="Alvarenga D.O."/>
            <person name="Constancio M.T.L."/>
            <person name="Alves L.M.C."/>
            <person name="Varani A.M."/>
        </authorList>
    </citation>
    <scope>NUCLEOTIDE SEQUENCE [LARGE SCALE GENOMIC DNA]</scope>
    <source>
        <strain evidence="2 3">FCAV SCS01</strain>
    </source>
</reference>
<feature type="compositionally biased region" description="Low complexity" evidence="1">
    <location>
        <begin position="8"/>
        <end position="17"/>
    </location>
</feature>
<evidence type="ECO:0000256" key="1">
    <source>
        <dbReference type="SAM" id="MobiDB-lite"/>
    </source>
</evidence>
<accession>A0A328P5B9</accession>
<organism evidence="2 3">
    <name type="scientific">Dyella jiangningensis</name>
    <dbReference type="NCBI Taxonomy" id="1379159"/>
    <lineage>
        <taxon>Bacteria</taxon>
        <taxon>Pseudomonadati</taxon>
        <taxon>Pseudomonadota</taxon>
        <taxon>Gammaproteobacteria</taxon>
        <taxon>Lysobacterales</taxon>
        <taxon>Rhodanobacteraceae</taxon>
        <taxon>Dyella</taxon>
    </lineage>
</organism>
<dbReference type="AlphaFoldDB" id="A0A328P5B9"/>
<evidence type="ECO:0000313" key="3">
    <source>
        <dbReference type="Proteomes" id="UP000248926"/>
    </source>
</evidence>
<name>A0A328P5B9_9GAMM</name>
<comment type="caution">
    <text evidence="2">The sequence shown here is derived from an EMBL/GenBank/DDBJ whole genome shotgun (WGS) entry which is preliminary data.</text>
</comment>
<feature type="region of interest" description="Disordered" evidence="1">
    <location>
        <begin position="1"/>
        <end position="40"/>
    </location>
</feature>
<dbReference type="RefSeq" id="WP_111983159.1">
    <property type="nucleotide sequence ID" value="NZ_NFZS01000002.1"/>
</dbReference>
<sequence length="68" mass="7632">MRYEPDGVDIGISIDIGRTPRPGEPRKGERGKRAPRPGIEPCIEPEYLDLPIPLRDPAALDPRVQVWC</sequence>
<proteinExistence type="predicted"/>
<feature type="compositionally biased region" description="Basic and acidic residues" evidence="1">
    <location>
        <begin position="21"/>
        <end position="32"/>
    </location>
</feature>